<evidence type="ECO:0000256" key="5">
    <source>
        <dbReference type="ARBA" id="ARBA00022692"/>
    </source>
</evidence>
<keyword evidence="5 9" id="KW-0812">Transmembrane</keyword>
<keyword evidence="8" id="KW-0175">Coiled coil</keyword>
<evidence type="ECO:0000256" key="6">
    <source>
        <dbReference type="ARBA" id="ARBA00022989"/>
    </source>
</evidence>
<dbReference type="CDD" id="cd17358">
    <property type="entry name" value="MFS_GLUT6_8_Class3_like"/>
    <property type="match status" value="1"/>
</dbReference>
<comment type="subcellular location">
    <subcellularLocation>
        <location evidence="1">Cell membrane</location>
        <topology evidence="1">Multi-pass membrane protein</topology>
    </subcellularLocation>
</comment>
<feature type="transmembrane region" description="Helical" evidence="9">
    <location>
        <begin position="18"/>
        <end position="42"/>
    </location>
</feature>
<proteinExistence type="predicted"/>
<dbReference type="SUPFAM" id="SSF103473">
    <property type="entry name" value="MFS general substrate transporter"/>
    <property type="match status" value="1"/>
</dbReference>
<feature type="transmembrane region" description="Helical" evidence="9">
    <location>
        <begin position="177"/>
        <end position="196"/>
    </location>
</feature>
<dbReference type="InParanoid" id="A0A7R8UZ89"/>
<keyword evidence="3" id="KW-1003">Cell membrane</keyword>
<keyword evidence="2" id="KW-0813">Transport</keyword>
<keyword evidence="4" id="KW-0762">Sugar transport</keyword>
<feature type="transmembrane region" description="Helical" evidence="9">
    <location>
        <begin position="307"/>
        <end position="325"/>
    </location>
</feature>
<dbReference type="PANTHER" id="PTHR48021">
    <property type="match status" value="1"/>
</dbReference>
<dbReference type="InterPro" id="IPR020846">
    <property type="entry name" value="MFS_dom"/>
</dbReference>
<evidence type="ECO:0000256" key="7">
    <source>
        <dbReference type="ARBA" id="ARBA00023136"/>
    </source>
</evidence>
<dbReference type="FunFam" id="1.20.1250.20:FF:000218">
    <property type="entry name" value="facilitated trehalose transporter Tret1"/>
    <property type="match status" value="1"/>
</dbReference>
<feature type="transmembrane region" description="Helical" evidence="9">
    <location>
        <begin position="332"/>
        <end position="353"/>
    </location>
</feature>
<dbReference type="PROSITE" id="PS00216">
    <property type="entry name" value="SUGAR_TRANSPORT_1"/>
    <property type="match status" value="1"/>
</dbReference>
<evidence type="ECO:0000256" key="4">
    <source>
        <dbReference type="ARBA" id="ARBA00022597"/>
    </source>
</evidence>
<feature type="transmembrane region" description="Helical" evidence="9">
    <location>
        <begin position="263"/>
        <end position="287"/>
    </location>
</feature>
<dbReference type="PANTHER" id="PTHR48021:SF33">
    <property type="entry name" value="AT22075P-RELATED"/>
    <property type="match status" value="1"/>
</dbReference>
<protein>
    <recommendedName>
        <fullName evidence="10">Major facilitator superfamily (MFS) profile domain-containing protein</fullName>
    </recommendedName>
</protein>
<dbReference type="Pfam" id="PF00083">
    <property type="entry name" value="Sugar_tr"/>
    <property type="match status" value="1"/>
</dbReference>
<dbReference type="GO" id="GO:0051119">
    <property type="term" value="F:sugar transmembrane transporter activity"/>
    <property type="evidence" value="ECO:0007669"/>
    <property type="project" value="InterPro"/>
</dbReference>
<dbReference type="FunCoup" id="A0A7R8UZ89">
    <property type="interactions" value="22"/>
</dbReference>
<dbReference type="EMBL" id="LR899012">
    <property type="protein sequence ID" value="CAD7088659.1"/>
    <property type="molecule type" value="Genomic_DNA"/>
</dbReference>
<evidence type="ECO:0000256" key="9">
    <source>
        <dbReference type="SAM" id="Phobius"/>
    </source>
</evidence>
<feature type="coiled-coil region" evidence="8">
    <location>
        <begin position="222"/>
        <end position="249"/>
    </location>
</feature>
<evidence type="ECO:0000256" key="8">
    <source>
        <dbReference type="SAM" id="Coils"/>
    </source>
</evidence>
<feature type="transmembrane region" description="Helical" evidence="9">
    <location>
        <begin position="118"/>
        <end position="138"/>
    </location>
</feature>
<evidence type="ECO:0000313" key="12">
    <source>
        <dbReference type="Proteomes" id="UP000594454"/>
    </source>
</evidence>
<dbReference type="InterPro" id="IPR044775">
    <property type="entry name" value="MFS_ERD6/Tret1-like"/>
</dbReference>
<keyword evidence="7 9" id="KW-0472">Membrane</keyword>
<dbReference type="OMA" id="WVFFFTR"/>
<dbReference type="InterPro" id="IPR036259">
    <property type="entry name" value="MFS_trans_sf"/>
</dbReference>
<dbReference type="OrthoDB" id="8120565at2759"/>
<reference evidence="11 12" key="1">
    <citation type="submission" date="2020-11" db="EMBL/GenBank/DDBJ databases">
        <authorList>
            <person name="Wallbank WR R."/>
            <person name="Pardo Diaz C."/>
            <person name="Kozak K."/>
            <person name="Martin S."/>
            <person name="Jiggins C."/>
            <person name="Moest M."/>
            <person name="Warren A I."/>
            <person name="Generalovic N T."/>
            <person name="Byers J.R.P. K."/>
            <person name="Montejo-Kovacevich G."/>
            <person name="Yen C E."/>
        </authorList>
    </citation>
    <scope>NUCLEOTIDE SEQUENCE [LARGE SCALE GENOMIC DNA]</scope>
</reference>
<feature type="transmembrane region" description="Helical" evidence="9">
    <location>
        <begin position="365"/>
        <end position="388"/>
    </location>
</feature>
<evidence type="ECO:0000256" key="1">
    <source>
        <dbReference type="ARBA" id="ARBA00004651"/>
    </source>
</evidence>
<feature type="transmembrane region" description="Helical" evidence="9">
    <location>
        <begin position="91"/>
        <end position="112"/>
    </location>
</feature>
<keyword evidence="6 9" id="KW-1133">Transmembrane helix</keyword>
<feature type="transmembrane region" description="Helical" evidence="9">
    <location>
        <begin position="150"/>
        <end position="171"/>
    </location>
</feature>
<feature type="domain" description="Major facilitator superfamily (MFS) profile" evidence="10">
    <location>
        <begin position="18"/>
        <end position="456"/>
    </location>
</feature>
<accession>A0A7R8UZ89</accession>
<organism evidence="11 12">
    <name type="scientific">Hermetia illucens</name>
    <name type="common">Black soldier fly</name>
    <dbReference type="NCBI Taxonomy" id="343691"/>
    <lineage>
        <taxon>Eukaryota</taxon>
        <taxon>Metazoa</taxon>
        <taxon>Ecdysozoa</taxon>
        <taxon>Arthropoda</taxon>
        <taxon>Hexapoda</taxon>
        <taxon>Insecta</taxon>
        <taxon>Pterygota</taxon>
        <taxon>Neoptera</taxon>
        <taxon>Endopterygota</taxon>
        <taxon>Diptera</taxon>
        <taxon>Brachycera</taxon>
        <taxon>Stratiomyomorpha</taxon>
        <taxon>Stratiomyidae</taxon>
        <taxon>Hermetiinae</taxon>
        <taxon>Hermetia</taxon>
    </lineage>
</organism>
<sequence length="467" mass="51119">MTVGSVNFGEIEKYKYQILATLAVNIIMFSHGNAIGWLAPTLPTLQSEDSPLTTGPITIEEASWIGSIICVGGVTGSLTFGLLVNRIGCKLSLYLLAVPHVCFWLVLIFGTIVPHLYIARILCGITGGAVFVVIPTYVADIADNKIRGMLGSLLVMNFNGGILCGFILGSYLSYSLFPRIIIALSVIFAVLIFFLPDTPQYYIRRKKDHEALNSLKFYRNFKATTKEECQEFNEHLANLKNQIHGSEDRKPTKLTYQDFLKPAAVRGLLIGIGLMFLNQFSGLFALVNYTVNIFQASGSTMDPHVCTIIVGSIQLLGTIFAAYLVDRIGRRVLLVTSCIGVTVGSYALSIFSYLSVTEDLTHLSWIAVTSLSFAIFLGSFGVLPLPFVVLTEILPQKVKAVAVTIATCSLPMMAFAILRIYPIMMVDLGMYGTMWICGGITAVGAIMIFFFVPETKGKNLEISEEDS</sequence>
<dbReference type="PROSITE" id="PS50850">
    <property type="entry name" value="MFS"/>
    <property type="match status" value="1"/>
</dbReference>
<feature type="transmembrane region" description="Helical" evidence="9">
    <location>
        <begin position="62"/>
        <end position="84"/>
    </location>
</feature>
<gene>
    <name evidence="11" type="ORF">HERILL_LOCUS11262</name>
</gene>
<dbReference type="InterPro" id="IPR005829">
    <property type="entry name" value="Sugar_transporter_CS"/>
</dbReference>
<dbReference type="AlphaFoldDB" id="A0A7R8UZ89"/>
<evidence type="ECO:0000259" key="10">
    <source>
        <dbReference type="PROSITE" id="PS50850"/>
    </source>
</evidence>
<evidence type="ECO:0000256" key="2">
    <source>
        <dbReference type="ARBA" id="ARBA00022448"/>
    </source>
</evidence>
<dbReference type="GO" id="GO:0005886">
    <property type="term" value="C:plasma membrane"/>
    <property type="evidence" value="ECO:0007669"/>
    <property type="project" value="UniProtKB-SubCell"/>
</dbReference>
<feature type="transmembrane region" description="Helical" evidence="9">
    <location>
        <begin position="400"/>
        <end position="421"/>
    </location>
</feature>
<keyword evidence="12" id="KW-1185">Reference proteome</keyword>
<dbReference type="InterPro" id="IPR005828">
    <property type="entry name" value="MFS_sugar_transport-like"/>
</dbReference>
<dbReference type="Proteomes" id="UP000594454">
    <property type="component" value="Chromosome 4"/>
</dbReference>
<dbReference type="InterPro" id="IPR050549">
    <property type="entry name" value="MFS_Trehalose_Transporter"/>
</dbReference>
<evidence type="ECO:0000313" key="11">
    <source>
        <dbReference type="EMBL" id="CAD7088659.1"/>
    </source>
</evidence>
<name>A0A7R8UZ89_HERIL</name>
<evidence type="ECO:0000256" key="3">
    <source>
        <dbReference type="ARBA" id="ARBA00022475"/>
    </source>
</evidence>
<feature type="transmembrane region" description="Helical" evidence="9">
    <location>
        <begin position="433"/>
        <end position="452"/>
    </location>
</feature>
<dbReference type="Gene3D" id="1.20.1250.20">
    <property type="entry name" value="MFS general substrate transporter like domains"/>
    <property type="match status" value="1"/>
</dbReference>